<evidence type="ECO:0000313" key="1">
    <source>
        <dbReference type="EMBL" id="KAI5657158.1"/>
    </source>
</evidence>
<dbReference type="EMBL" id="CM044706">
    <property type="protein sequence ID" value="KAI5657158.1"/>
    <property type="molecule type" value="Genomic_DNA"/>
</dbReference>
<dbReference type="Proteomes" id="UP001060085">
    <property type="component" value="Linkage Group LG06"/>
</dbReference>
<organism evidence="1 2">
    <name type="scientific">Catharanthus roseus</name>
    <name type="common">Madagascar periwinkle</name>
    <name type="synonym">Vinca rosea</name>
    <dbReference type="NCBI Taxonomy" id="4058"/>
    <lineage>
        <taxon>Eukaryota</taxon>
        <taxon>Viridiplantae</taxon>
        <taxon>Streptophyta</taxon>
        <taxon>Embryophyta</taxon>
        <taxon>Tracheophyta</taxon>
        <taxon>Spermatophyta</taxon>
        <taxon>Magnoliopsida</taxon>
        <taxon>eudicotyledons</taxon>
        <taxon>Gunneridae</taxon>
        <taxon>Pentapetalae</taxon>
        <taxon>asterids</taxon>
        <taxon>lamiids</taxon>
        <taxon>Gentianales</taxon>
        <taxon>Apocynaceae</taxon>
        <taxon>Rauvolfioideae</taxon>
        <taxon>Vinceae</taxon>
        <taxon>Catharanthinae</taxon>
        <taxon>Catharanthus</taxon>
    </lineage>
</organism>
<gene>
    <name evidence="1" type="ORF">M9H77_25951</name>
</gene>
<reference evidence="2" key="1">
    <citation type="journal article" date="2023" name="Nat. Plants">
        <title>Single-cell RNA sequencing provides a high-resolution roadmap for understanding the multicellular compartmentation of specialized metabolism.</title>
        <authorList>
            <person name="Sun S."/>
            <person name="Shen X."/>
            <person name="Li Y."/>
            <person name="Li Y."/>
            <person name="Wang S."/>
            <person name="Li R."/>
            <person name="Zhang H."/>
            <person name="Shen G."/>
            <person name="Guo B."/>
            <person name="Wei J."/>
            <person name="Xu J."/>
            <person name="St-Pierre B."/>
            <person name="Chen S."/>
            <person name="Sun C."/>
        </authorList>
    </citation>
    <scope>NUCLEOTIDE SEQUENCE [LARGE SCALE GENOMIC DNA]</scope>
</reference>
<sequence length="183" mass="20496">MGTAGAQETSAYHFHAKSSGHARASFLEAKKINTIRKHYADARSSLVSNIDDSANGFLRRRWNDSHSSSRDVHHWWHQGVQQVALLGKPPHVLIEGSAHTGNSSLNLSHDPLLRFQIARWQSSCSPTTLGSEMIYLNQLHITGRGPIHQILWPSIGDHLAKEFPWLQLLPRPFVGPREISSTM</sequence>
<accession>A0ACC0ACK2</accession>
<keyword evidence="2" id="KW-1185">Reference proteome</keyword>
<evidence type="ECO:0000313" key="2">
    <source>
        <dbReference type="Proteomes" id="UP001060085"/>
    </source>
</evidence>
<comment type="caution">
    <text evidence="1">The sequence shown here is derived from an EMBL/GenBank/DDBJ whole genome shotgun (WGS) entry which is preliminary data.</text>
</comment>
<proteinExistence type="predicted"/>
<name>A0ACC0ACK2_CATRO</name>
<protein>
    <submittedName>
        <fullName evidence="1">Uncharacterized protein</fullName>
    </submittedName>
</protein>